<dbReference type="Proteomes" id="UP001652431">
    <property type="component" value="Unassembled WGS sequence"/>
</dbReference>
<dbReference type="RefSeq" id="WP_158369762.1">
    <property type="nucleotide sequence ID" value="NZ_JAOQJU010000008.1"/>
</dbReference>
<evidence type="ECO:0000259" key="2">
    <source>
        <dbReference type="Pfam" id="PF13478"/>
    </source>
</evidence>
<evidence type="ECO:0000313" key="4">
    <source>
        <dbReference type="Proteomes" id="UP001652431"/>
    </source>
</evidence>
<accession>A0ABT2RMR0</accession>
<organism evidence="3 4">
    <name type="scientific">Dorea acetigenes</name>
    <dbReference type="NCBI Taxonomy" id="2981787"/>
    <lineage>
        <taxon>Bacteria</taxon>
        <taxon>Bacillati</taxon>
        <taxon>Bacillota</taxon>
        <taxon>Clostridia</taxon>
        <taxon>Lachnospirales</taxon>
        <taxon>Lachnospiraceae</taxon>
        <taxon>Dorea</taxon>
    </lineage>
</organism>
<comment type="caution">
    <text evidence="3">The sequence shown here is derived from an EMBL/GenBank/DDBJ whole genome shotgun (WGS) entry which is preliminary data.</text>
</comment>
<dbReference type="InterPro" id="IPR003777">
    <property type="entry name" value="XdhC_CoxI"/>
</dbReference>
<feature type="domain" description="XdhC- CoxI" evidence="1">
    <location>
        <begin position="263"/>
        <end position="312"/>
    </location>
</feature>
<sequence length="351" mass="38516">MLELYHAIKNADSNHRNMVLTVLDGKPFGEKALVSGERIKWESVKNGFFSENRAEIGRIKESGKVIVSGRTVFSEILGKEKKMVICGGGHVSVPVIQMGIMLGFHVTVLEDRPQFADNARRAGASRVYCEPFKEGLSRIEGDEDTYFIIVTRGHRYDQTCLAQIAGKKHAYIGMIGSRKRVKLVKEAVIAEGACREVIDRVYTPIGLAIGAETPEEIAVAIMAEIIEVKNKNRRDSGYTREIMQVVCEKNASVDGKECGCAENTGVMVTIVGRKGSAPRKMGTKMLVLPDGHCVGTIGGGCAEADIYRKALLKIRRMDTEPELCRVDMTGEEAEEEGMVCGGVIEVLMEML</sequence>
<dbReference type="PANTHER" id="PTHR30388:SF6">
    <property type="entry name" value="XANTHINE DEHYDROGENASE SUBUNIT A-RELATED"/>
    <property type="match status" value="1"/>
</dbReference>
<dbReference type="Pfam" id="PF02625">
    <property type="entry name" value="XdhC_CoxI"/>
    <property type="match status" value="1"/>
</dbReference>
<dbReference type="InterPro" id="IPR027051">
    <property type="entry name" value="XdhC_Rossmann_dom"/>
</dbReference>
<proteinExistence type="predicted"/>
<gene>
    <name evidence="3" type="ORF">OCV99_08580</name>
</gene>
<dbReference type="PANTHER" id="PTHR30388">
    <property type="entry name" value="ALDEHYDE OXIDOREDUCTASE MOLYBDENUM COFACTOR ASSEMBLY PROTEIN"/>
    <property type="match status" value="1"/>
</dbReference>
<dbReference type="Gene3D" id="3.40.50.720">
    <property type="entry name" value="NAD(P)-binding Rossmann-like Domain"/>
    <property type="match status" value="1"/>
</dbReference>
<evidence type="ECO:0000259" key="1">
    <source>
        <dbReference type="Pfam" id="PF02625"/>
    </source>
</evidence>
<name>A0ABT2RMR0_9FIRM</name>
<evidence type="ECO:0000313" key="3">
    <source>
        <dbReference type="EMBL" id="MCU6686601.1"/>
    </source>
</evidence>
<reference evidence="3 4" key="1">
    <citation type="journal article" date="2021" name="ISME Commun">
        <title>Automated analysis of genomic sequences facilitates high-throughput and comprehensive description of bacteria.</title>
        <authorList>
            <person name="Hitch T.C.A."/>
        </authorList>
    </citation>
    <scope>NUCLEOTIDE SEQUENCE [LARGE SCALE GENOMIC DNA]</scope>
    <source>
        <strain evidence="3 4">Sanger_03</strain>
    </source>
</reference>
<keyword evidence="4" id="KW-1185">Reference proteome</keyword>
<feature type="domain" description="XdhC Rossmann" evidence="2">
    <location>
        <begin position="83"/>
        <end position="225"/>
    </location>
</feature>
<dbReference type="Pfam" id="PF13478">
    <property type="entry name" value="XdhC_C"/>
    <property type="match status" value="1"/>
</dbReference>
<dbReference type="InterPro" id="IPR052698">
    <property type="entry name" value="MoCofactor_Util/Proc"/>
</dbReference>
<dbReference type="EMBL" id="JAOQJU010000008">
    <property type="protein sequence ID" value="MCU6686601.1"/>
    <property type="molecule type" value="Genomic_DNA"/>
</dbReference>
<protein>
    <submittedName>
        <fullName evidence="3">XdhC family protein</fullName>
    </submittedName>
</protein>